<reference evidence="1 2" key="1">
    <citation type="submission" date="2019-05" db="EMBL/GenBank/DDBJ databases">
        <title>Culicoidintestinum kansasii gen. nov., sp. nov. from the gastrointestinal tract of the biting midge, Culicoides sonorensis.</title>
        <authorList>
            <person name="Neupane S."/>
            <person name="Ghosh A."/>
            <person name="Gunther S."/>
            <person name="Martin K."/>
            <person name="Zurek L."/>
        </authorList>
    </citation>
    <scope>NUCLEOTIDE SEQUENCE [LARGE SCALE GENOMIC DNA]</scope>
    <source>
        <strain evidence="1 2">CS-1</strain>
    </source>
</reference>
<evidence type="ECO:0000313" key="2">
    <source>
        <dbReference type="Proteomes" id="UP000306912"/>
    </source>
</evidence>
<sequence>MKKRQISKLSKLSALLSYDSSHRVYKVIDRLEPKEWWVGVVEVIGYDMTSMTDEEVGSILDAYWAGLKVLTFHIKGISLKHALRFETQKEHIQQLIDANKGNAELLQAEYYKLEREENHSEIFKHYFFIFGSSPLEAAENMKRFSSLLFANAFMNIIEISSDEMQMLSYYLHNKRRKKGWDLHGSS</sequence>
<dbReference type="InParanoid" id="A0A5R8Q6W3"/>
<evidence type="ECO:0000313" key="1">
    <source>
        <dbReference type="EMBL" id="TLG71160.1"/>
    </source>
</evidence>
<dbReference type="Proteomes" id="UP000306912">
    <property type="component" value="Unassembled WGS sequence"/>
</dbReference>
<dbReference type="AlphaFoldDB" id="A0A5R8Q6W3"/>
<comment type="caution">
    <text evidence="1">The sequence shown here is derived from an EMBL/GenBank/DDBJ whole genome shotgun (WGS) entry which is preliminary data.</text>
</comment>
<organism evidence="1 2">
    <name type="scientific">Culicoidibacter larvae</name>
    <dbReference type="NCBI Taxonomy" id="2579976"/>
    <lineage>
        <taxon>Bacteria</taxon>
        <taxon>Bacillati</taxon>
        <taxon>Bacillota</taxon>
        <taxon>Culicoidibacteria</taxon>
        <taxon>Culicoidibacterales</taxon>
        <taxon>Culicoidibacteraceae</taxon>
        <taxon>Culicoidibacter</taxon>
    </lineage>
</organism>
<keyword evidence="2" id="KW-1185">Reference proteome</keyword>
<dbReference type="EMBL" id="VBWP01000015">
    <property type="protein sequence ID" value="TLG71160.1"/>
    <property type="molecule type" value="Genomic_DNA"/>
</dbReference>
<gene>
    <name evidence="1" type="ORF">FEZ08_11440</name>
</gene>
<dbReference type="RefSeq" id="WP_138192513.1">
    <property type="nucleotide sequence ID" value="NZ_VBWP01000015.1"/>
</dbReference>
<protein>
    <submittedName>
        <fullName evidence="1">Uncharacterized protein</fullName>
    </submittedName>
</protein>
<name>A0A5R8Q6W3_9FIRM</name>
<accession>A0A5R8Q6W3</accession>
<proteinExistence type="predicted"/>